<dbReference type="InterPro" id="IPR044217">
    <property type="entry name" value="CLPT1/2"/>
</dbReference>
<dbReference type="AlphaFoldDB" id="A0AAD8MUC4"/>
<keyword evidence="3" id="KW-1185">Reference proteome</keyword>
<keyword evidence="1" id="KW-1133">Transmembrane helix</keyword>
<dbReference type="EMBL" id="JAUIZM010000005">
    <property type="protein sequence ID" value="KAK1385429.1"/>
    <property type="molecule type" value="Genomic_DNA"/>
</dbReference>
<organism evidence="2 3">
    <name type="scientific">Heracleum sosnowskyi</name>
    <dbReference type="NCBI Taxonomy" id="360622"/>
    <lineage>
        <taxon>Eukaryota</taxon>
        <taxon>Viridiplantae</taxon>
        <taxon>Streptophyta</taxon>
        <taxon>Embryophyta</taxon>
        <taxon>Tracheophyta</taxon>
        <taxon>Spermatophyta</taxon>
        <taxon>Magnoliopsida</taxon>
        <taxon>eudicotyledons</taxon>
        <taxon>Gunneridae</taxon>
        <taxon>Pentapetalae</taxon>
        <taxon>asterids</taxon>
        <taxon>campanulids</taxon>
        <taxon>Apiales</taxon>
        <taxon>Apiaceae</taxon>
        <taxon>Apioideae</taxon>
        <taxon>apioid superclade</taxon>
        <taxon>Tordylieae</taxon>
        <taxon>Tordyliinae</taxon>
        <taxon>Heracleum</taxon>
    </lineage>
</organism>
<feature type="transmembrane region" description="Helical" evidence="1">
    <location>
        <begin position="40"/>
        <end position="62"/>
    </location>
</feature>
<dbReference type="PANTHER" id="PTHR47016">
    <property type="entry name" value="ATP-DEPENDENT CLP PROTEASE ATP-BINDING SUBUNIT CLPT1, CHLOROPLASTIC"/>
    <property type="match status" value="1"/>
</dbReference>
<evidence type="ECO:0000313" key="3">
    <source>
        <dbReference type="Proteomes" id="UP001237642"/>
    </source>
</evidence>
<name>A0AAD8MUC4_9APIA</name>
<keyword evidence="1" id="KW-0472">Membrane</keyword>
<evidence type="ECO:0000313" key="2">
    <source>
        <dbReference type="EMBL" id="KAK1385429.1"/>
    </source>
</evidence>
<keyword evidence="1" id="KW-0812">Transmembrane</keyword>
<protein>
    <submittedName>
        <fullName evidence="2">Uncharacterized protein</fullName>
    </submittedName>
</protein>
<reference evidence="2" key="1">
    <citation type="submission" date="2023-02" db="EMBL/GenBank/DDBJ databases">
        <title>Genome of toxic invasive species Heracleum sosnowskyi carries increased number of genes despite the absence of recent whole-genome duplications.</title>
        <authorList>
            <person name="Schelkunov M."/>
            <person name="Shtratnikova V."/>
            <person name="Makarenko M."/>
            <person name="Klepikova A."/>
            <person name="Omelchenko D."/>
            <person name="Novikova G."/>
            <person name="Obukhova E."/>
            <person name="Bogdanov V."/>
            <person name="Penin A."/>
            <person name="Logacheva M."/>
        </authorList>
    </citation>
    <scope>NUCLEOTIDE SEQUENCE</scope>
    <source>
        <strain evidence="2">Hsosn_3</strain>
        <tissue evidence="2">Leaf</tissue>
    </source>
</reference>
<evidence type="ECO:0000256" key="1">
    <source>
        <dbReference type="SAM" id="Phobius"/>
    </source>
</evidence>
<accession>A0AAD8MUC4</accession>
<dbReference type="PANTHER" id="PTHR47016:SF2">
    <property type="entry name" value="ATP-DEPENDENT CLP PROTEASE ATP-BINDING SUBUNIT CLPT2, CHLOROPLASTIC"/>
    <property type="match status" value="1"/>
</dbReference>
<comment type="caution">
    <text evidence="2">The sequence shown here is derived from an EMBL/GenBank/DDBJ whole genome shotgun (WGS) entry which is preliminary data.</text>
</comment>
<gene>
    <name evidence="2" type="ORF">POM88_023164</name>
</gene>
<sequence length="116" mass="13307">MKLLGKADIYFFSPEHPPLTEEAQRALDWAIEKKLKSGKYFVRLLAFVCSLVAGFILLYGNFGIQMSTMQVKMGSHHSKYGLKRNHLVTRYKSGFKNFANKWHNTYDSARGNCEIA</sequence>
<proteinExistence type="predicted"/>
<reference evidence="2" key="2">
    <citation type="submission" date="2023-05" db="EMBL/GenBank/DDBJ databases">
        <authorList>
            <person name="Schelkunov M.I."/>
        </authorList>
    </citation>
    <scope>NUCLEOTIDE SEQUENCE</scope>
    <source>
        <strain evidence="2">Hsosn_3</strain>
        <tissue evidence="2">Leaf</tissue>
    </source>
</reference>
<dbReference type="Proteomes" id="UP001237642">
    <property type="component" value="Unassembled WGS sequence"/>
</dbReference>